<reference evidence="2" key="1">
    <citation type="submission" date="2022-11" db="UniProtKB">
        <authorList>
            <consortium name="WormBaseParasite"/>
        </authorList>
    </citation>
    <scope>IDENTIFICATION</scope>
</reference>
<proteinExistence type="predicted"/>
<dbReference type="AlphaFoldDB" id="A0A914WQ08"/>
<name>A0A914WQ08_9BILA</name>
<dbReference type="Proteomes" id="UP000887566">
    <property type="component" value="Unplaced"/>
</dbReference>
<accession>A0A914WQ08</accession>
<dbReference type="WBParaSite" id="PSAMB.scaffold44size97270.g1172.t1">
    <property type="protein sequence ID" value="PSAMB.scaffold44size97270.g1172.t1"/>
    <property type="gene ID" value="PSAMB.scaffold44size97270.g1172"/>
</dbReference>
<evidence type="ECO:0000313" key="2">
    <source>
        <dbReference type="WBParaSite" id="PSAMB.scaffold44size97270.g1172.t1"/>
    </source>
</evidence>
<sequence length="124" mass="13683">MHRREHSSPIGRPLRRARRPLTAPMACIVLHHLAYRGDGGVLTTNVAACDGMARMGIVCLRDLARRRSADLLFQSTARSFLLFALICAEAGRRPSVYGTQTDCFLLSFLLAWLRSLPFGSDPAA</sequence>
<evidence type="ECO:0000313" key="1">
    <source>
        <dbReference type="Proteomes" id="UP000887566"/>
    </source>
</evidence>
<organism evidence="1 2">
    <name type="scientific">Plectus sambesii</name>
    <dbReference type="NCBI Taxonomy" id="2011161"/>
    <lineage>
        <taxon>Eukaryota</taxon>
        <taxon>Metazoa</taxon>
        <taxon>Ecdysozoa</taxon>
        <taxon>Nematoda</taxon>
        <taxon>Chromadorea</taxon>
        <taxon>Plectida</taxon>
        <taxon>Plectina</taxon>
        <taxon>Plectoidea</taxon>
        <taxon>Plectidae</taxon>
        <taxon>Plectus</taxon>
    </lineage>
</organism>
<protein>
    <submittedName>
        <fullName evidence="2">Uncharacterized protein</fullName>
    </submittedName>
</protein>
<keyword evidence="1" id="KW-1185">Reference proteome</keyword>